<comment type="similarity">
    <text evidence="1">Belongs to the GSP E family.</text>
</comment>
<dbReference type="GO" id="GO:0005524">
    <property type="term" value="F:ATP binding"/>
    <property type="evidence" value="ECO:0007669"/>
    <property type="project" value="UniProtKB-KW"/>
</dbReference>
<keyword evidence="3" id="KW-0067">ATP-binding</keyword>
<dbReference type="AlphaFoldDB" id="A0A1G2L5R2"/>
<evidence type="ECO:0000256" key="2">
    <source>
        <dbReference type="ARBA" id="ARBA00022741"/>
    </source>
</evidence>
<feature type="domain" description="Bacterial type II secretion system protein E" evidence="4">
    <location>
        <begin position="268"/>
        <end position="282"/>
    </location>
</feature>
<evidence type="ECO:0000256" key="3">
    <source>
        <dbReference type="ARBA" id="ARBA00022840"/>
    </source>
</evidence>
<dbReference type="EMBL" id="MHQO01000038">
    <property type="protein sequence ID" value="OHA06112.1"/>
    <property type="molecule type" value="Genomic_DNA"/>
</dbReference>
<evidence type="ECO:0000313" key="6">
    <source>
        <dbReference type="Proteomes" id="UP000177982"/>
    </source>
</evidence>
<dbReference type="PROSITE" id="PS00662">
    <property type="entry name" value="T2SP_E"/>
    <property type="match status" value="1"/>
</dbReference>
<comment type="caution">
    <text evidence="5">The sequence shown here is derived from an EMBL/GenBank/DDBJ whole genome shotgun (WGS) entry which is preliminary data.</text>
</comment>
<dbReference type="GO" id="GO:0016887">
    <property type="term" value="F:ATP hydrolysis activity"/>
    <property type="evidence" value="ECO:0007669"/>
    <property type="project" value="TreeGrafter"/>
</dbReference>
<dbReference type="PANTHER" id="PTHR30258">
    <property type="entry name" value="TYPE II SECRETION SYSTEM PROTEIN GSPE-RELATED"/>
    <property type="match status" value="1"/>
</dbReference>
<reference evidence="5 6" key="1">
    <citation type="journal article" date="2016" name="Nat. Commun.">
        <title>Thousands of microbial genomes shed light on interconnected biogeochemical processes in an aquifer system.</title>
        <authorList>
            <person name="Anantharaman K."/>
            <person name="Brown C.T."/>
            <person name="Hug L.A."/>
            <person name="Sharon I."/>
            <person name="Castelle C.J."/>
            <person name="Probst A.J."/>
            <person name="Thomas B.C."/>
            <person name="Singh A."/>
            <person name="Wilkins M.J."/>
            <person name="Karaoz U."/>
            <person name="Brodie E.L."/>
            <person name="Williams K.H."/>
            <person name="Hubbard S.S."/>
            <person name="Banfield J.F."/>
        </authorList>
    </citation>
    <scope>NUCLEOTIDE SEQUENCE [LARGE SCALE GENOMIC DNA]</scope>
</reference>
<dbReference type="PANTHER" id="PTHR30258:SF2">
    <property type="entry name" value="COMG OPERON PROTEIN 1"/>
    <property type="match status" value="1"/>
</dbReference>
<dbReference type="CDD" id="cd01129">
    <property type="entry name" value="PulE-GspE-like"/>
    <property type="match status" value="1"/>
</dbReference>
<gene>
    <name evidence="5" type="ORF">A2934_02575</name>
</gene>
<protein>
    <recommendedName>
        <fullName evidence="4">Bacterial type II secretion system protein E domain-containing protein</fullName>
    </recommendedName>
</protein>
<organism evidence="5 6">
    <name type="scientific">Candidatus Sungbacteria bacterium RIFCSPLOWO2_01_FULL_47_10</name>
    <dbReference type="NCBI Taxonomy" id="1802276"/>
    <lineage>
        <taxon>Bacteria</taxon>
        <taxon>Candidatus Sungiibacteriota</taxon>
    </lineage>
</organism>
<name>A0A1G2L5R2_9BACT</name>
<dbReference type="InterPro" id="IPR003593">
    <property type="entry name" value="AAA+_ATPase"/>
</dbReference>
<dbReference type="Gene3D" id="3.30.450.90">
    <property type="match status" value="1"/>
</dbReference>
<dbReference type="SMART" id="SM00382">
    <property type="entry name" value="AAA"/>
    <property type="match status" value="1"/>
</dbReference>
<dbReference type="GO" id="GO:0005886">
    <property type="term" value="C:plasma membrane"/>
    <property type="evidence" value="ECO:0007669"/>
    <property type="project" value="TreeGrafter"/>
</dbReference>
<dbReference type="Pfam" id="PF00437">
    <property type="entry name" value="T2SSE"/>
    <property type="match status" value="2"/>
</dbReference>
<sequence length="445" mass="50109">MAKYTEQMDEEERMENFISDLLLRAVADRASDIHIEPAGANIRIRFRIDGILKDQETLPIYDLERIIIKIKVLSNLDIATHSMPQDGHFEFMVELPTEAIKKKRNETPKRTHLTDAVSRLYSKTPVEHIQEEEGVSRERAEKTILDEGKRRLDIRVSAFPTIEGEAIVLRILNREEILLSLEELGMSQDVLQKVRNMITRPYGMVLVTGPSGSGKTTTLYAVLREILTSERNIITLEDPVELNLEGVRQVQINPDRQFDFAQGIRSILRQDPDAIMIGEIRDGETAENAIRTSLAGKIIYTTVHANTVIGTIARLIDMNIDRSLIAYAINGVISQRLVRKICTNCKIAYDPSGASRKYFGLEGYDTRYVKGKGCSECSGTGFRGRVGIFEVFAFDLDLRSLIVERSSMATLQDYVQRAGMISLIDDAREKILAGLTTAEEAMRAV</sequence>
<dbReference type="Gene3D" id="3.40.50.300">
    <property type="entry name" value="P-loop containing nucleotide triphosphate hydrolases"/>
    <property type="match status" value="1"/>
</dbReference>
<accession>A0A1G2L5R2</accession>
<dbReference type="SUPFAM" id="SSF52540">
    <property type="entry name" value="P-loop containing nucleoside triphosphate hydrolases"/>
    <property type="match status" value="2"/>
</dbReference>
<evidence type="ECO:0000313" key="5">
    <source>
        <dbReference type="EMBL" id="OHA06112.1"/>
    </source>
</evidence>
<dbReference type="InterPro" id="IPR027417">
    <property type="entry name" value="P-loop_NTPase"/>
</dbReference>
<evidence type="ECO:0000259" key="4">
    <source>
        <dbReference type="PROSITE" id="PS00662"/>
    </source>
</evidence>
<dbReference type="Proteomes" id="UP000177982">
    <property type="component" value="Unassembled WGS sequence"/>
</dbReference>
<proteinExistence type="inferred from homology"/>
<evidence type="ECO:0000256" key="1">
    <source>
        <dbReference type="ARBA" id="ARBA00006611"/>
    </source>
</evidence>
<keyword evidence="2" id="KW-0547">Nucleotide-binding</keyword>
<dbReference type="InterPro" id="IPR001482">
    <property type="entry name" value="T2SS/T4SS_dom"/>
</dbReference>